<sequence>MACERRRHGFGVGLPRRRGPLDIGEQERHRTCDYRKLLRHSNFQRDILRNDRCFEPTKVWPRVDTELVGEHRPSALVGRKRFTLPARTVKGEHQLTPTPLAQRGIGDRGLQLADDFGGPPRREQRVDPVLHQCGVALDPARLLRPAARPIGQLRRAAPQCQRLVEPGHGLACVSARERVAPLPGGQLVPGGVDLGRAQGPPGPLRQHIAVAEGAAQRRDVGLQRLNGGTRRTRTPEQLGEGVGRDDGTAVQTEHGEDSAWFCAWDSDRQAILPDLQRP</sequence>
<dbReference type="AlphaFoldDB" id="A0A9W4FEB3"/>
<reference evidence="2 3" key="1">
    <citation type="journal article" date="2019" name="Emerg. Microbes Infect.">
        <title>Comprehensive subspecies identification of 175 nontuberculous mycobacteria species based on 7547 genomic profiles.</title>
        <authorList>
            <person name="Matsumoto Y."/>
            <person name="Kinjo T."/>
            <person name="Motooka D."/>
            <person name="Nabeya D."/>
            <person name="Jung N."/>
            <person name="Uechi K."/>
            <person name="Horii T."/>
            <person name="Iida T."/>
            <person name="Fujita J."/>
            <person name="Nakamura S."/>
        </authorList>
    </citation>
    <scope>NUCLEOTIDE SEQUENCE [LARGE SCALE GENOMIC DNA]</scope>
    <source>
        <strain evidence="2 3">JCM 6399</strain>
    </source>
</reference>
<dbReference type="KEGG" id="mgau:MGALJ_15710"/>
<gene>
    <name evidence="2" type="ORF">MGALJ_15710</name>
</gene>
<protein>
    <submittedName>
        <fullName evidence="2">Uncharacterized protein</fullName>
    </submittedName>
</protein>
<organism evidence="2 3">
    <name type="scientific">Mycobacterium gallinarum</name>
    <dbReference type="NCBI Taxonomy" id="39689"/>
    <lineage>
        <taxon>Bacteria</taxon>
        <taxon>Bacillati</taxon>
        <taxon>Actinomycetota</taxon>
        <taxon>Actinomycetes</taxon>
        <taxon>Mycobacteriales</taxon>
        <taxon>Mycobacteriaceae</taxon>
        <taxon>Mycobacterium</taxon>
    </lineage>
</organism>
<feature type="region of interest" description="Disordered" evidence="1">
    <location>
        <begin position="226"/>
        <end position="252"/>
    </location>
</feature>
<name>A0A9W4FEB3_9MYCO</name>
<evidence type="ECO:0000313" key="3">
    <source>
        <dbReference type="Proteomes" id="UP000465785"/>
    </source>
</evidence>
<dbReference type="Proteomes" id="UP000465785">
    <property type="component" value="Chromosome"/>
</dbReference>
<feature type="compositionally biased region" description="Basic and acidic residues" evidence="1">
    <location>
        <begin position="242"/>
        <end position="252"/>
    </location>
</feature>
<keyword evidence="3" id="KW-1185">Reference proteome</keyword>
<proteinExistence type="predicted"/>
<evidence type="ECO:0000256" key="1">
    <source>
        <dbReference type="SAM" id="MobiDB-lite"/>
    </source>
</evidence>
<accession>A0A9W4FEB3</accession>
<evidence type="ECO:0000313" key="2">
    <source>
        <dbReference type="EMBL" id="BBY91902.1"/>
    </source>
</evidence>
<dbReference type="EMBL" id="AP022601">
    <property type="protein sequence ID" value="BBY91902.1"/>
    <property type="molecule type" value="Genomic_DNA"/>
</dbReference>